<evidence type="ECO:0000313" key="4">
    <source>
        <dbReference type="Proteomes" id="UP000285710"/>
    </source>
</evidence>
<feature type="region of interest" description="Disordered" evidence="2">
    <location>
        <begin position="73"/>
        <end position="94"/>
    </location>
</feature>
<keyword evidence="4" id="KW-1185">Reference proteome</keyword>
<evidence type="ECO:0000256" key="2">
    <source>
        <dbReference type="SAM" id="MobiDB-lite"/>
    </source>
</evidence>
<reference evidence="3 4" key="2">
    <citation type="submission" date="2019-01" db="EMBL/GenBank/DDBJ databases">
        <authorList>
            <person name="Li Y."/>
        </authorList>
    </citation>
    <scope>NUCLEOTIDE SEQUENCE [LARGE SCALE GENOMIC DNA]</scope>
    <source>
        <strain evidence="3 4">2D-5</strain>
    </source>
</reference>
<evidence type="ECO:0000313" key="3">
    <source>
        <dbReference type="EMBL" id="RWR04477.1"/>
    </source>
</evidence>
<dbReference type="EMBL" id="SAUW01000051">
    <property type="protein sequence ID" value="RWR04477.1"/>
    <property type="molecule type" value="Genomic_DNA"/>
</dbReference>
<gene>
    <name evidence="3" type="ORF">D2T33_20980</name>
</gene>
<dbReference type="Proteomes" id="UP000285710">
    <property type="component" value="Unassembled WGS sequence"/>
</dbReference>
<proteinExistence type="predicted"/>
<comment type="caution">
    <text evidence="3">The sequence shown here is derived from an EMBL/GenBank/DDBJ whole genome shotgun (WGS) entry which is preliminary data.</text>
</comment>
<feature type="region of interest" description="Disordered" evidence="2">
    <location>
        <begin position="1"/>
        <end position="22"/>
    </location>
</feature>
<protein>
    <submittedName>
        <fullName evidence="3">Uncharacterized protein</fullName>
    </submittedName>
</protein>
<dbReference type="RefSeq" id="WP_128271064.1">
    <property type="nucleotide sequence ID" value="NZ_SAUW01000051.1"/>
</dbReference>
<accession>A0A443IJH2</accession>
<name>A0A443IJH2_9RHOB</name>
<reference evidence="3 4" key="1">
    <citation type="submission" date="2019-01" db="EMBL/GenBank/DDBJ databases">
        <title>Sinorhodobacter populi sp. nov. isolated from the symptomatic bark tissue of Populus euramericana canker.</title>
        <authorList>
            <person name="Xu G."/>
        </authorList>
    </citation>
    <scope>NUCLEOTIDE SEQUENCE [LARGE SCALE GENOMIC DNA]</scope>
    <source>
        <strain evidence="3 4">2D-5</strain>
    </source>
</reference>
<keyword evidence="1" id="KW-0175">Coiled coil</keyword>
<dbReference type="AlphaFoldDB" id="A0A443IJH2"/>
<feature type="coiled-coil region" evidence="1">
    <location>
        <begin position="30"/>
        <end position="65"/>
    </location>
</feature>
<sequence>MSDDDDTFIPFSEFIGPRDPGPYVRGKWHRSVAKAKAKKAEAEARKAAEEAAQQKAAEEAEAKARYDALQIDTRNIGVPGTPGPMGAPKRRRKR</sequence>
<organism evidence="3 4">
    <name type="scientific">Paenirhodobacter populi</name>
    <dbReference type="NCBI Taxonomy" id="2306993"/>
    <lineage>
        <taxon>Bacteria</taxon>
        <taxon>Pseudomonadati</taxon>
        <taxon>Pseudomonadota</taxon>
        <taxon>Alphaproteobacteria</taxon>
        <taxon>Rhodobacterales</taxon>
        <taxon>Rhodobacter group</taxon>
        <taxon>Paenirhodobacter</taxon>
    </lineage>
</organism>
<evidence type="ECO:0000256" key="1">
    <source>
        <dbReference type="SAM" id="Coils"/>
    </source>
</evidence>